<feature type="transmembrane region" description="Helical" evidence="9">
    <location>
        <begin position="12"/>
        <end position="31"/>
    </location>
</feature>
<comment type="subcellular location">
    <subcellularLocation>
        <location evidence="1 9">Cell inner membrane</location>
        <topology evidence="1 9">Multi-pass membrane protein</topology>
    </subcellularLocation>
</comment>
<evidence type="ECO:0000256" key="7">
    <source>
        <dbReference type="ARBA" id="ARBA00023136"/>
    </source>
</evidence>
<dbReference type="AlphaFoldDB" id="A0A516H4J1"/>
<name>A0A516H4J1_9PROT</name>
<evidence type="ECO:0000313" key="11">
    <source>
        <dbReference type="EMBL" id="QDO98677.1"/>
    </source>
</evidence>
<keyword evidence="5 9" id="KW-0812">Transmembrane</keyword>
<keyword evidence="4 9" id="KW-0997">Cell inner membrane</keyword>
<proteinExistence type="inferred from homology"/>
<feature type="transmembrane region" description="Helical" evidence="9">
    <location>
        <begin position="122"/>
        <end position="143"/>
    </location>
</feature>
<evidence type="ECO:0000256" key="5">
    <source>
        <dbReference type="ARBA" id="ARBA00022692"/>
    </source>
</evidence>
<sequence length="155" mass="17312">MKTLIDKAELVAGLLLGAIAVLTFVAVMLRWLVNYGLPDTFDFSRLLLGTAMFWGIALAGFHNRHIQVDGFWEMAPAWGKRLIDIFATLVTLAFMALFTWMLESKVSSVFASNEQTFDLRLPVWPFHAVAALGIALATVLLALRLFRLITRREGA</sequence>
<reference evidence="11 12" key="1">
    <citation type="submission" date="2019-07" db="EMBL/GenBank/DDBJ databases">
        <title>Genome sequencing for Ferrovibrio sp. K5.</title>
        <authorList>
            <person name="Park S.-J."/>
        </authorList>
    </citation>
    <scope>NUCLEOTIDE SEQUENCE [LARGE SCALE GENOMIC DNA]</scope>
    <source>
        <strain evidence="11 12">K5</strain>
    </source>
</reference>
<evidence type="ECO:0000256" key="9">
    <source>
        <dbReference type="RuleBase" id="RU369079"/>
    </source>
</evidence>
<dbReference type="GO" id="GO:0022857">
    <property type="term" value="F:transmembrane transporter activity"/>
    <property type="evidence" value="ECO:0007669"/>
    <property type="project" value="UniProtKB-UniRule"/>
</dbReference>
<dbReference type="Pfam" id="PF04290">
    <property type="entry name" value="DctQ"/>
    <property type="match status" value="1"/>
</dbReference>
<evidence type="ECO:0000256" key="4">
    <source>
        <dbReference type="ARBA" id="ARBA00022519"/>
    </source>
</evidence>
<feature type="transmembrane region" description="Helical" evidence="9">
    <location>
        <begin position="82"/>
        <end position="102"/>
    </location>
</feature>
<feature type="domain" description="Tripartite ATP-independent periplasmic transporters DctQ component" evidence="10">
    <location>
        <begin position="19"/>
        <end position="150"/>
    </location>
</feature>
<evidence type="ECO:0000313" key="12">
    <source>
        <dbReference type="Proteomes" id="UP000317496"/>
    </source>
</evidence>
<accession>A0A516H4J1</accession>
<evidence type="ECO:0000256" key="8">
    <source>
        <dbReference type="ARBA" id="ARBA00038436"/>
    </source>
</evidence>
<comment type="similarity">
    <text evidence="8 9">Belongs to the TRAP transporter small permease family.</text>
</comment>
<dbReference type="InterPro" id="IPR007387">
    <property type="entry name" value="TRAP_DctQ"/>
</dbReference>
<dbReference type="KEGG" id="fer:FNB15_15940"/>
<feature type="transmembrane region" description="Helical" evidence="9">
    <location>
        <begin position="43"/>
        <end position="61"/>
    </location>
</feature>
<dbReference type="Proteomes" id="UP000317496">
    <property type="component" value="Chromosome"/>
</dbReference>
<dbReference type="RefSeq" id="WP_144069658.1">
    <property type="nucleotide sequence ID" value="NZ_CP041636.1"/>
</dbReference>
<keyword evidence="12" id="KW-1185">Reference proteome</keyword>
<dbReference type="PANTHER" id="PTHR35011:SF2">
    <property type="entry name" value="2,3-DIKETO-L-GULONATE TRAP TRANSPORTER SMALL PERMEASE PROTEIN YIAM"/>
    <property type="match status" value="1"/>
</dbReference>
<keyword evidence="3" id="KW-1003">Cell membrane</keyword>
<dbReference type="PANTHER" id="PTHR35011">
    <property type="entry name" value="2,3-DIKETO-L-GULONATE TRAP TRANSPORTER SMALL PERMEASE PROTEIN YIAM"/>
    <property type="match status" value="1"/>
</dbReference>
<evidence type="ECO:0000256" key="6">
    <source>
        <dbReference type="ARBA" id="ARBA00022989"/>
    </source>
</evidence>
<keyword evidence="7 9" id="KW-0472">Membrane</keyword>
<dbReference type="GO" id="GO:0005886">
    <property type="term" value="C:plasma membrane"/>
    <property type="evidence" value="ECO:0007669"/>
    <property type="project" value="UniProtKB-SubCell"/>
</dbReference>
<evidence type="ECO:0000259" key="10">
    <source>
        <dbReference type="Pfam" id="PF04290"/>
    </source>
</evidence>
<comment type="subunit">
    <text evidence="9">The complex comprises the extracytoplasmic solute receptor protein and the two transmembrane proteins.</text>
</comment>
<protein>
    <recommendedName>
        <fullName evidence="9">TRAP transporter small permease protein</fullName>
    </recommendedName>
</protein>
<gene>
    <name evidence="11" type="ORF">FNB15_15940</name>
</gene>
<dbReference type="OrthoDB" id="7866592at2"/>
<keyword evidence="2 9" id="KW-0813">Transport</keyword>
<comment type="function">
    <text evidence="9">Part of the tripartite ATP-independent periplasmic (TRAP) transport system.</text>
</comment>
<organism evidence="11 12">
    <name type="scientific">Ferrovibrio terrae</name>
    <dbReference type="NCBI Taxonomy" id="2594003"/>
    <lineage>
        <taxon>Bacteria</taxon>
        <taxon>Pseudomonadati</taxon>
        <taxon>Pseudomonadota</taxon>
        <taxon>Alphaproteobacteria</taxon>
        <taxon>Rhodospirillales</taxon>
        <taxon>Rhodospirillaceae</taxon>
        <taxon>Ferrovibrio</taxon>
    </lineage>
</organism>
<dbReference type="GO" id="GO:0015740">
    <property type="term" value="P:C4-dicarboxylate transport"/>
    <property type="evidence" value="ECO:0007669"/>
    <property type="project" value="TreeGrafter"/>
</dbReference>
<evidence type="ECO:0000256" key="3">
    <source>
        <dbReference type="ARBA" id="ARBA00022475"/>
    </source>
</evidence>
<evidence type="ECO:0000256" key="2">
    <source>
        <dbReference type="ARBA" id="ARBA00022448"/>
    </source>
</evidence>
<evidence type="ECO:0000256" key="1">
    <source>
        <dbReference type="ARBA" id="ARBA00004429"/>
    </source>
</evidence>
<dbReference type="InterPro" id="IPR055348">
    <property type="entry name" value="DctQ"/>
</dbReference>
<dbReference type="EMBL" id="CP041636">
    <property type="protein sequence ID" value="QDO98677.1"/>
    <property type="molecule type" value="Genomic_DNA"/>
</dbReference>
<keyword evidence="6 9" id="KW-1133">Transmembrane helix</keyword>